<keyword evidence="4 9" id="KW-0812">Transmembrane</keyword>
<dbReference type="EMBL" id="VWZJ01006349">
    <property type="protein sequence ID" value="NXG60061.1"/>
    <property type="molecule type" value="Genomic_DNA"/>
</dbReference>
<comment type="caution">
    <text evidence="10">The sequence shown here is derived from an EMBL/GenBank/DDBJ whole genome shotgun (WGS) entry which is preliminary data.</text>
</comment>
<dbReference type="GO" id="GO:0061709">
    <property type="term" value="P:reticulophagy"/>
    <property type="evidence" value="ECO:0007669"/>
    <property type="project" value="TreeGrafter"/>
</dbReference>
<keyword evidence="6 9" id="KW-0072">Autophagy</keyword>
<dbReference type="InterPro" id="IPR007241">
    <property type="entry name" value="Autophagy-rel_prot_9"/>
</dbReference>
<feature type="non-terminal residue" evidence="10">
    <location>
        <position position="238"/>
    </location>
</feature>
<dbReference type="PANTHER" id="PTHR13038:SF14">
    <property type="entry name" value="AUTOPHAGY-RELATED PROTEIN 9B"/>
    <property type="match status" value="1"/>
</dbReference>
<feature type="non-terminal residue" evidence="10">
    <location>
        <position position="1"/>
    </location>
</feature>
<evidence type="ECO:0000256" key="4">
    <source>
        <dbReference type="ARBA" id="ARBA00022692"/>
    </source>
</evidence>
<organism evidence="10 11">
    <name type="scientific">Hemiprocne comata</name>
    <dbReference type="NCBI Taxonomy" id="243314"/>
    <lineage>
        <taxon>Eukaryota</taxon>
        <taxon>Metazoa</taxon>
        <taxon>Chordata</taxon>
        <taxon>Craniata</taxon>
        <taxon>Vertebrata</taxon>
        <taxon>Euteleostomi</taxon>
        <taxon>Archelosauria</taxon>
        <taxon>Archosauria</taxon>
        <taxon>Dinosauria</taxon>
        <taxon>Saurischia</taxon>
        <taxon>Theropoda</taxon>
        <taxon>Coelurosauria</taxon>
        <taxon>Aves</taxon>
        <taxon>Neognathae</taxon>
        <taxon>Neoaves</taxon>
        <taxon>Strisores</taxon>
        <taxon>Apodiformes</taxon>
        <taxon>Apodidae</taxon>
        <taxon>Hemiprocninae</taxon>
        <taxon>Hemiprocne</taxon>
    </lineage>
</organism>
<protein>
    <recommendedName>
        <fullName evidence="9">Autophagy-related protein 9</fullName>
    </recommendedName>
</protein>
<comment type="similarity">
    <text evidence="2 9">Belongs to the ATG9 family.</text>
</comment>
<evidence type="ECO:0000256" key="2">
    <source>
        <dbReference type="ARBA" id="ARBA00006185"/>
    </source>
</evidence>
<evidence type="ECO:0000256" key="8">
    <source>
        <dbReference type="ARBA" id="ARBA00023136"/>
    </source>
</evidence>
<proteinExistence type="inferred from homology"/>
<keyword evidence="5 9" id="KW-1133">Transmembrane helix</keyword>
<dbReference type="GO" id="GO:0000422">
    <property type="term" value="P:autophagy of mitochondrion"/>
    <property type="evidence" value="ECO:0007669"/>
    <property type="project" value="TreeGrafter"/>
</dbReference>
<gene>
    <name evidence="10" type="primary">Atg9a_1</name>
    <name evidence="10" type="ORF">HEMCOM_R15128</name>
</gene>
<evidence type="ECO:0000256" key="6">
    <source>
        <dbReference type="ARBA" id="ARBA00023006"/>
    </source>
</evidence>
<dbReference type="GO" id="GO:0034497">
    <property type="term" value="P:protein localization to phagophore assembly site"/>
    <property type="evidence" value="ECO:0007669"/>
    <property type="project" value="TreeGrafter"/>
</dbReference>
<evidence type="ECO:0000313" key="11">
    <source>
        <dbReference type="Proteomes" id="UP000518305"/>
    </source>
</evidence>
<evidence type="ECO:0000256" key="7">
    <source>
        <dbReference type="ARBA" id="ARBA00023055"/>
    </source>
</evidence>
<keyword evidence="3 9" id="KW-0813">Transport</keyword>
<evidence type="ECO:0000313" key="10">
    <source>
        <dbReference type="EMBL" id="NXG60061.1"/>
    </source>
</evidence>
<dbReference type="AlphaFoldDB" id="A0A7K9D5D9"/>
<dbReference type="GO" id="GO:0034727">
    <property type="term" value="P:piecemeal microautophagy of the nucleus"/>
    <property type="evidence" value="ECO:0007669"/>
    <property type="project" value="TreeGrafter"/>
</dbReference>
<feature type="transmembrane region" description="Helical" evidence="9">
    <location>
        <begin position="80"/>
        <end position="99"/>
    </location>
</feature>
<dbReference type="OrthoDB" id="2020634at2759"/>
<comment type="function">
    <text evidence="9">Phospholipid scramblase involved in autophagy. Cycles between the preautophagosomal structure/phagophore assembly site (PAS) and the cytoplasmic vesicle pool and supplies membrane for the growing autophagosome. Lipid scramblase activity plays a key role in preautophagosomal structure/phagophore assembly by distributing the phospholipids that arrive through ATG2 from the cytoplasmic to the luminal leaflet of the bilayer, thereby driving autophagosomal membrane expansion.</text>
</comment>
<reference evidence="10 11" key="1">
    <citation type="submission" date="2019-09" db="EMBL/GenBank/DDBJ databases">
        <title>Bird 10,000 Genomes (B10K) Project - Family phase.</title>
        <authorList>
            <person name="Zhang G."/>
        </authorList>
    </citation>
    <scope>NUCLEOTIDE SEQUENCE [LARGE SCALE GENOMIC DNA]</scope>
    <source>
        <strain evidence="10">B10K-DU-001-23</strain>
        <tissue evidence="10">Muscle</tissue>
    </source>
</reference>
<dbReference type="GO" id="GO:0034045">
    <property type="term" value="C:phagophore assembly site membrane"/>
    <property type="evidence" value="ECO:0007669"/>
    <property type="project" value="UniProtKB-SubCell"/>
</dbReference>
<evidence type="ECO:0000256" key="3">
    <source>
        <dbReference type="ARBA" id="ARBA00022448"/>
    </source>
</evidence>
<accession>A0A7K9D5D9</accession>
<keyword evidence="11" id="KW-1185">Reference proteome</keyword>
<dbReference type="Pfam" id="PF04109">
    <property type="entry name" value="ATG9"/>
    <property type="match status" value="1"/>
</dbReference>
<evidence type="ECO:0000256" key="5">
    <source>
        <dbReference type="ARBA" id="ARBA00022989"/>
    </source>
</evidence>
<dbReference type="GO" id="GO:0005776">
    <property type="term" value="C:autophagosome"/>
    <property type="evidence" value="ECO:0007669"/>
    <property type="project" value="TreeGrafter"/>
</dbReference>
<keyword evidence="8 9" id="KW-0472">Membrane</keyword>
<dbReference type="PANTHER" id="PTHR13038">
    <property type="entry name" value="APG9 AUTOPHAGY 9"/>
    <property type="match status" value="1"/>
</dbReference>
<evidence type="ECO:0000256" key="1">
    <source>
        <dbReference type="ARBA" id="ARBA00004511"/>
    </source>
</evidence>
<comment type="subcellular location">
    <subcellularLocation>
        <location evidence="1 9">Preautophagosomal structure membrane</location>
        <topology evidence="1 9">Multi-pass membrane protein</topology>
    </subcellularLocation>
</comment>
<keyword evidence="7 9" id="KW-0445">Lipid transport</keyword>
<dbReference type="GO" id="GO:0006869">
    <property type="term" value="P:lipid transport"/>
    <property type="evidence" value="ECO:0007669"/>
    <property type="project" value="UniProtKB-KW"/>
</dbReference>
<sequence>IYRFHQRNGFACILLGDLCELGQFLFVVALSTFLLCCLDYDTLFANRPLSPSPAGAPGPDHPKVTLPDAVLPPAQCAQRIQAQGWLLFLLAVAGAFWLWRLGKVLCDLLGYWEIRRFYTTALHIPSAELCSYSWQEVQARLLRRQHQLCVQRRELSELDVHHRILRRHNYAVAMVSQELLPLRLRLPLLGPIVFLTRGLQYNLELLLFHGPASLFQSPWSLHPQCKRVGARHLLARRL</sequence>
<name>A0A7K9D5D9_9AVES</name>
<comment type="caution">
    <text evidence="9">Lacks conserved residue(s) required for the propagation of feature annotation.</text>
</comment>
<dbReference type="Proteomes" id="UP000518305">
    <property type="component" value="Unassembled WGS sequence"/>
</dbReference>
<evidence type="ECO:0000256" key="9">
    <source>
        <dbReference type="RuleBase" id="RU364027"/>
    </source>
</evidence>